<feature type="binding site" evidence="4">
    <location>
        <position position="141"/>
    </location>
    <ligand>
        <name>Fe cation</name>
        <dbReference type="ChEBI" id="CHEBI:24875"/>
    </ligand>
</feature>
<dbReference type="PIRSF" id="PIRSF004749">
    <property type="entry name" value="Pep_def"/>
    <property type="match status" value="1"/>
</dbReference>
<dbReference type="RefSeq" id="WP_109264744.1">
    <property type="nucleotide sequence ID" value="NZ_QEWP01000009.1"/>
</dbReference>
<evidence type="ECO:0000256" key="1">
    <source>
        <dbReference type="ARBA" id="ARBA00010759"/>
    </source>
</evidence>
<dbReference type="GO" id="GO:0006412">
    <property type="term" value="P:translation"/>
    <property type="evidence" value="ECO:0007669"/>
    <property type="project" value="UniProtKB-UniRule"/>
</dbReference>
<keyword evidence="4" id="KW-0408">Iron</keyword>
<feature type="binding site" evidence="4">
    <location>
        <position position="99"/>
    </location>
    <ligand>
        <name>Fe cation</name>
        <dbReference type="ChEBI" id="CHEBI:24875"/>
    </ligand>
</feature>
<evidence type="ECO:0000313" key="5">
    <source>
        <dbReference type="EMBL" id="PWD99005.1"/>
    </source>
</evidence>
<name>A0A2U2B7H2_9BACT</name>
<dbReference type="GO" id="GO:0042586">
    <property type="term" value="F:peptide deformylase activity"/>
    <property type="evidence" value="ECO:0007669"/>
    <property type="project" value="UniProtKB-UniRule"/>
</dbReference>
<dbReference type="AlphaFoldDB" id="A0A2U2B7H2"/>
<dbReference type="NCBIfam" id="NF001159">
    <property type="entry name" value="PRK00150.1-3"/>
    <property type="match status" value="1"/>
</dbReference>
<dbReference type="InterPro" id="IPR036821">
    <property type="entry name" value="Peptide_deformylase_sf"/>
</dbReference>
<evidence type="ECO:0000256" key="2">
    <source>
        <dbReference type="ARBA" id="ARBA00022723"/>
    </source>
</evidence>
<evidence type="ECO:0000313" key="6">
    <source>
        <dbReference type="Proteomes" id="UP000244956"/>
    </source>
</evidence>
<reference evidence="5 6" key="1">
    <citation type="submission" date="2018-05" db="EMBL/GenBank/DDBJ databases">
        <title>Marinilabilia rubrum sp. nov., isolated from saltern sediment.</title>
        <authorList>
            <person name="Zhang R."/>
        </authorList>
    </citation>
    <scope>NUCLEOTIDE SEQUENCE [LARGE SCALE GENOMIC DNA]</scope>
    <source>
        <strain evidence="5 6">WTE16</strain>
    </source>
</reference>
<dbReference type="EMBL" id="QEWP01000009">
    <property type="protein sequence ID" value="PWD99005.1"/>
    <property type="molecule type" value="Genomic_DNA"/>
</dbReference>
<keyword evidence="6" id="KW-1185">Reference proteome</keyword>
<comment type="cofactor">
    <cofactor evidence="4">
        <name>Fe(2+)</name>
        <dbReference type="ChEBI" id="CHEBI:29033"/>
    </cofactor>
    <text evidence="4">Binds 1 Fe(2+) ion.</text>
</comment>
<dbReference type="PANTHER" id="PTHR10458:SF22">
    <property type="entry name" value="PEPTIDE DEFORMYLASE"/>
    <property type="match status" value="1"/>
</dbReference>
<evidence type="ECO:0000256" key="3">
    <source>
        <dbReference type="ARBA" id="ARBA00022801"/>
    </source>
</evidence>
<dbReference type="Proteomes" id="UP000244956">
    <property type="component" value="Unassembled WGS sequence"/>
</dbReference>
<dbReference type="PANTHER" id="PTHR10458">
    <property type="entry name" value="PEPTIDE DEFORMYLASE"/>
    <property type="match status" value="1"/>
</dbReference>
<dbReference type="SUPFAM" id="SSF56420">
    <property type="entry name" value="Peptide deformylase"/>
    <property type="match status" value="1"/>
</dbReference>
<proteinExistence type="inferred from homology"/>
<protein>
    <recommendedName>
        <fullName evidence="4">Peptide deformylase</fullName>
        <shortName evidence="4">PDF</shortName>
        <ecNumber evidence="4">3.5.1.88</ecNumber>
    </recommendedName>
    <alternativeName>
        <fullName evidence="4">Polypeptide deformylase</fullName>
    </alternativeName>
</protein>
<dbReference type="GO" id="GO:0046872">
    <property type="term" value="F:metal ion binding"/>
    <property type="evidence" value="ECO:0007669"/>
    <property type="project" value="UniProtKB-KW"/>
</dbReference>
<dbReference type="HAMAP" id="MF_00163">
    <property type="entry name" value="Pep_deformylase"/>
    <property type="match status" value="1"/>
</dbReference>
<feature type="active site" evidence="4">
    <location>
        <position position="142"/>
    </location>
</feature>
<dbReference type="PRINTS" id="PR01576">
    <property type="entry name" value="PDEFORMYLASE"/>
</dbReference>
<comment type="catalytic activity">
    <reaction evidence="4">
        <text>N-terminal N-formyl-L-methionyl-[peptide] + H2O = N-terminal L-methionyl-[peptide] + formate</text>
        <dbReference type="Rhea" id="RHEA:24420"/>
        <dbReference type="Rhea" id="RHEA-COMP:10639"/>
        <dbReference type="Rhea" id="RHEA-COMP:10640"/>
        <dbReference type="ChEBI" id="CHEBI:15377"/>
        <dbReference type="ChEBI" id="CHEBI:15740"/>
        <dbReference type="ChEBI" id="CHEBI:49298"/>
        <dbReference type="ChEBI" id="CHEBI:64731"/>
        <dbReference type="EC" id="3.5.1.88"/>
    </reaction>
</comment>
<feature type="binding site" evidence="4">
    <location>
        <position position="145"/>
    </location>
    <ligand>
        <name>Fe cation</name>
        <dbReference type="ChEBI" id="CHEBI:24875"/>
    </ligand>
</feature>
<comment type="caution">
    <text evidence="5">The sequence shown here is derived from an EMBL/GenBank/DDBJ whole genome shotgun (WGS) entry which is preliminary data.</text>
</comment>
<keyword evidence="3 4" id="KW-0378">Hydrolase</keyword>
<dbReference type="CDD" id="cd00487">
    <property type="entry name" value="Pep_deformylase"/>
    <property type="match status" value="1"/>
</dbReference>
<dbReference type="Gene3D" id="3.90.45.10">
    <property type="entry name" value="Peptide deformylase"/>
    <property type="match status" value="1"/>
</dbReference>
<comment type="similarity">
    <text evidence="1 4">Belongs to the polypeptide deformylase family.</text>
</comment>
<dbReference type="Pfam" id="PF01327">
    <property type="entry name" value="Pep_deformylase"/>
    <property type="match status" value="1"/>
</dbReference>
<dbReference type="OrthoDB" id="9784988at2"/>
<evidence type="ECO:0000256" key="4">
    <source>
        <dbReference type="HAMAP-Rule" id="MF_00163"/>
    </source>
</evidence>
<accession>A0A2U2B7H2</accession>
<organism evidence="5 6">
    <name type="scientific">Marinilabilia rubra</name>
    <dbReference type="NCBI Taxonomy" id="2162893"/>
    <lineage>
        <taxon>Bacteria</taxon>
        <taxon>Pseudomonadati</taxon>
        <taxon>Bacteroidota</taxon>
        <taxon>Bacteroidia</taxon>
        <taxon>Marinilabiliales</taxon>
        <taxon>Marinilabiliaceae</taxon>
        <taxon>Marinilabilia</taxon>
    </lineage>
</organism>
<dbReference type="NCBIfam" id="TIGR00079">
    <property type="entry name" value="pept_deformyl"/>
    <property type="match status" value="1"/>
</dbReference>
<keyword evidence="4" id="KW-0648">Protein biosynthesis</keyword>
<sequence length="186" mass="21182">MIYPIVVYGHPLLRKKADDFVPEEKDDLKQLISDMYETMYKADGLGLAGPQIGLSKRIFVIDASPLAEDFPELGDFKKAFINARIIERDGDKMSDNEGCLSLPGISEEVGRPSRIRIQYVDEDFNEYDEVYEGWAARVIQHEYDHIDGILFVDHLAPLKKRLLKGKLNAITKGKVNVGYRIKLPKQ</sequence>
<dbReference type="InterPro" id="IPR023635">
    <property type="entry name" value="Peptide_deformylase"/>
</dbReference>
<gene>
    <name evidence="4 5" type="primary">def</name>
    <name evidence="5" type="ORF">DDZ16_12125</name>
</gene>
<keyword evidence="2 4" id="KW-0479">Metal-binding</keyword>
<dbReference type="EC" id="3.5.1.88" evidence="4"/>
<comment type="function">
    <text evidence="4">Removes the formyl group from the N-terminal Met of newly synthesized proteins. Requires at least a dipeptide for an efficient rate of reaction. N-terminal L-methionine is a prerequisite for activity but the enzyme has broad specificity at other positions.</text>
</comment>